<gene>
    <name evidence="1" type="ORF">PG986_006634</name>
</gene>
<evidence type="ECO:0000313" key="2">
    <source>
        <dbReference type="Proteomes" id="UP001391051"/>
    </source>
</evidence>
<keyword evidence="2" id="KW-1185">Reference proteome</keyword>
<name>A0ABR1QA96_9PEZI</name>
<dbReference type="PANTHER" id="PTHR14614:SF156">
    <property type="entry name" value="PROTEIN-LYSINE N-METHYLTRANSFERASE EFM2"/>
    <property type="match status" value="1"/>
</dbReference>
<dbReference type="InterPro" id="IPR019410">
    <property type="entry name" value="Methyltransf_16"/>
</dbReference>
<dbReference type="Proteomes" id="UP001391051">
    <property type="component" value="Unassembled WGS sequence"/>
</dbReference>
<accession>A0ABR1QA96</accession>
<dbReference type="RefSeq" id="XP_066698968.1">
    <property type="nucleotide sequence ID" value="XM_066842856.1"/>
</dbReference>
<protein>
    <submittedName>
        <fullName evidence="1">Uncharacterized protein</fullName>
    </submittedName>
</protein>
<dbReference type="GeneID" id="92075918"/>
<dbReference type="Pfam" id="PF10294">
    <property type="entry name" value="Methyltransf_16"/>
    <property type="match status" value="1"/>
</dbReference>
<organism evidence="1 2">
    <name type="scientific">Apiospora aurea</name>
    <dbReference type="NCBI Taxonomy" id="335848"/>
    <lineage>
        <taxon>Eukaryota</taxon>
        <taxon>Fungi</taxon>
        <taxon>Dikarya</taxon>
        <taxon>Ascomycota</taxon>
        <taxon>Pezizomycotina</taxon>
        <taxon>Sordariomycetes</taxon>
        <taxon>Xylariomycetidae</taxon>
        <taxon>Amphisphaeriales</taxon>
        <taxon>Apiosporaceae</taxon>
        <taxon>Apiospora</taxon>
    </lineage>
</organism>
<dbReference type="PANTHER" id="PTHR14614">
    <property type="entry name" value="HEPATOCELLULAR CARCINOMA-ASSOCIATED ANTIGEN"/>
    <property type="match status" value="1"/>
</dbReference>
<proteinExistence type="predicted"/>
<evidence type="ECO:0000313" key="1">
    <source>
        <dbReference type="EMBL" id="KAK7950906.1"/>
    </source>
</evidence>
<comment type="caution">
    <text evidence="1">The sequence shown here is derived from an EMBL/GenBank/DDBJ whole genome shotgun (WGS) entry which is preliminary data.</text>
</comment>
<dbReference type="SUPFAM" id="SSF53335">
    <property type="entry name" value="S-adenosyl-L-methionine-dependent methyltransferases"/>
    <property type="match status" value="1"/>
</dbReference>
<dbReference type="Gene3D" id="3.40.50.150">
    <property type="entry name" value="Vaccinia Virus protein VP39"/>
    <property type="match status" value="1"/>
</dbReference>
<dbReference type="InterPro" id="IPR029063">
    <property type="entry name" value="SAM-dependent_MTases_sf"/>
</dbReference>
<reference evidence="1 2" key="1">
    <citation type="submission" date="2023-01" db="EMBL/GenBank/DDBJ databases">
        <title>Analysis of 21 Apiospora genomes using comparative genomics revels a genus with tremendous synthesis potential of carbohydrate active enzymes and secondary metabolites.</title>
        <authorList>
            <person name="Sorensen T."/>
        </authorList>
    </citation>
    <scope>NUCLEOTIDE SEQUENCE [LARGE SCALE GENOMIC DNA]</scope>
    <source>
        <strain evidence="1 2">CBS 24483</strain>
    </source>
</reference>
<sequence length="274" mass="30014">MGSITVEQDAFSSELVEHRSTYDISQSASAKIPLVIVETACRAENLTLTTWSSSVVISNTLHKLDIPLAQLRADAPQENKTAAVATTPATHHGYKILELGAGTGLTGLSAACIWGSRALLTDLPTIVPGLQANIDANSSLFQAQGAGAGCGTLDWNAPSDLFIYDPASSSEVKVGITEDNKFPVVMAADTMYTEDHPELLTRTIATCLSRSKDARAITCWPQRVCYLEPLREFWRLMEERGLEVAQEGQEYADFEGLDDEPLHEWSVWRWKDLQ</sequence>
<dbReference type="EMBL" id="JAQQWE010000005">
    <property type="protein sequence ID" value="KAK7950906.1"/>
    <property type="molecule type" value="Genomic_DNA"/>
</dbReference>